<protein>
    <submittedName>
        <fullName evidence="2">Uncharacterized protein</fullName>
    </submittedName>
</protein>
<dbReference type="PANTHER" id="PTHR47471">
    <property type="entry name" value="GYF DOMAIN-CONTAINING PROTEIN"/>
    <property type="match status" value="1"/>
</dbReference>
<dbReference type="AlphaFoldDB" id="A0AAD6PZL6"/>
<reference evidence="2" key="1">
    <citation type="journal article" date="2023" name="Mol. Ecol. Resour.">
        <title>Chromosome-level genome assembly of a triploid poplar Populus alba 'Berolinensis'.</title>
        <authorList>
            <person name="Chen S."/>
            <person name="Yu Y."/>
            <person name="Wang X."/>
            <person name="Wang S."/>
            <person name="Zhang T."/>
            <person name="Zhou Y."/>
            <person name="He R."/>
            <person name="Meng N."/>
            <person name="Wang Y."/>
            <person name="Liu W."/>
            <person name="Liu Z."/>
            <person name="Liu J."/>
            <person name="Guo Q."/>
            <person name="Huang H."/>
            <person name="Sederoff R.R."/>
            <person name="Wang G."/>
            <person name="Qu G."/>
            <person name="Chen S."/>
        </authorList>
    </citation>
    <scope>NUCLEOTIDE SEQUENCE</scope>
    <source>
        <strain evidence="2">SC-2020</strain>
    </source>
</reference>
<evidence type="ECO:0000256" key="1">
    <source>
        <dbReference type="SAM" id="MobiDB-lite"/>
    </source>
</evidence>
<proteinExistence type="predicted"/>
<gene>
    <name evidence="2" type="ORF">NC653_033880</name>
</gene>
<keyword evidence="3" id="KW-1185">Reference proteome</keyword>
<comment type="caution">
    <text evidence="2">The sequence shown here is derived from an EMBL/GenBank/DDBJ whole genome shotgun (WGS) entry which is preliminary data.</text>
</comment>
<dbReference type="EMBL" id="JAQIZT010000014">
    <property type="protein sequence ID" value="KAJ6973674.1"/>
    <property type="molecule type" value="Genomic_DNA"/>
</dbReference>
<evidence type="ECO:0000313" key="2">
    <source>
        <dbReference type="EMBL" id="KAJ6973674.1"/>
    </source>
</evidence>
<sequence length="156" mass="17128">MMIYFGAQLINLSTPVASLGRQKSVGGRPAEHSLSSSPATTQSSVEGKRDTMSKHSEAMEFRAWCESECVRLVRAKRIDKQSRSEAEMLLIENLGSFDPDHEFRGNLEGAFISDRGLMSCCAFIKQSLVSDGCLAFGVMEICKCLLRSEGLGIIRS</sequence>
<accession>A0AAD6PZL6</accession>
<dbReference type="PANTHER" id="PTHR47471:SF1">
    <property type="entry name" value="PROTEIN ESSENTIAL FOR POTEXVIRUS ACCUMULATION 1"/>
    <property type="match status" value="1"/>
</dbReference>
<name>A0AAD6PZL6_9ROSI</name>
<organism evidence="2 3">
    <name type="scientific">Populus alba x Populus x berolinensis</name>
    <dbReference type="NCBI Taxonomy" id="444605"/>
    <lineage>
        <taxon>Eukaryota</taxon>
        <taxon>Viridiplantae</taxon>
        <taxon>Streptophyta</taxon>
        <taxon>Embryophyta</taxon>
        <taxon>Tracheophyta</taxon>
        <taxon>Spermatophyta</taxon>
        <taxon>Magnoliopsida</taxon>
        <taxon>eudicotyledons</taxon>
        <taxon>Gunneridae</taxon>
        <taxon>Pentapetalae</taxon>
        <taxon>rosids</taxon>
        <taxon>fabids</taxon>
        <taxon>Malpighiales</taxon>
        <taxon>Salicaceae</taxon>
        <taxon>Saliceae</taxon>
        <taxon>Populus</taxon>
    </lineage>
</organism>
<dbReference type="Proteomes" id="UP001164929">
    <property type="component" value="Chromosome 14"/>
</dbReference>
<feature type="compositionally biased region" description="Low complexity" evidence="1">
    <location>
        <begin position="33"/>
        <end position="44"/>
    </location>
</feature>
<feature type="region of interest" description="Disordered" evidence="1">
    <location>
        <begin position="20"/>
        <end position="52"/>
    </location>
</feature>
<evidence type="ECO:0000313" key="3">
    <source>
        <dbReference type="Proteomes" id="UP001164929"/>
    </source>
</evidence>